<sequence>MVDFTSVQGLNGRPPGPPPPSALLDIAEATFGANDRERAFASFLLFVL</sequence>
<organism evidence="2">
    <name type="scientific">Phytophthora nicotianae</name>
    <name type="common">Potato buckeye rot agent</name>
    <name type="synonym">Phytophthora parasitica</name>
    <dbReference type="NCBI Taxonomy" id="4792"/>
    <lineage>
        <taxon>Eukaryota</taxon>
        <taxon>Sar</taxon>
        <taxon>Stramenopiles</taxon>
        <taxon>Oomycota</taxon>
        <taxon>Peronosporomycetes</taxon>
        <taxon>Peronosporales</taxon>
        <taxon>Peronosporaceae</taxon>
        <taxon>Phytophthora</taxon>
    </lineage>
</organism>
<dbReference type="AlphaFoldDB" id="W2G3D8"/>
<proteinExistence type="predicted"/>
<reference evidence="2" key="1">
    <citation type="submission" date="2013-11" db="EMBL/GenBank/DDBJ databases">
        <title>The Genome Sequence of Phytophthora parasitica CJ02B3.</title>
        <authorList>
            <consortium name="The Broad Institute Genomics Platform"/>
            <person name="Russ C."/>
            <person name="Tyler B."/>
            <person name="Panabieres F."/>
            <person name="Shan W."/>
            <person name="Tripathy S."/>
            <person name="Grunwald N."/>
            <person name="Machado M."/>
            <person name="Johnson C.S."/>
            <person name="Arredondo F."/>
            <person name="Hong C."/>
            <person name="Coffey M."/>
            <person name="Young S.K."/>
            <person name="Zeng Q."/>
            <person name="Gargeya S."/>
            <person name="Fitzgerald M."/>
            <person name="Abouelleil A."/>
            <person name="Alvarado L."/>
            <person name="Chapman S.B."/>
            <person name="Gainer-Dewar J."/>
            <person name="Goldberg J."/>
            <person name="Griggs A."/>
            <person name="Gujja S."/>
            <person name="Hansen M."/>
            <person name="Howarth C."/>
            <person name="Imamovic A."/>
            <person name="Ireland A."/>
            <person name="Larimer J."/>
            <person name="McCowan C."/>
            <person name="Murphy C."/>
            <person name="Pearson M."/>
            <person name="Poon T.W."/>
            <person name="Priest M."/>
            <person name="Roberts A."/>
            <person name="Saif S."/>
            <person name="Shea T."/>
            <person name="Sykes S."/>
            <person name="Wortman J."/>
            <person name="Nusbaum C."/>
            <person name="Birren B."/>
        </authorList>
    </citation>
    <scope>NUCLEOTIDE SEQUENCE [LARGE SCALE GENOMIC DNA]</scope>
    <source>
        <strain evidence="2">CJ02B3</strain>
    </source>
</reference>
<name>W2G3D8_PHYNI</name>
<evidence type="ECO:0000313" key="2">
    <source>
        <dbReference type="EMBL" id="ETK77563.1"/>
    </source>
</evidence>
<feature type="region of interest" description="Disordered" evidence="1">
    <location>
        <begin position="1"/>
        <end position="20"/>
    </location>
</feature>
<protein>
    <submittedName>
        <fullName evidence="2">Uncharacterized protein</fullName>
    </submittedName>
</protein>
<evidence type="ECO:0000256" key="1">
    <source>
        <dbReference type="SAM" id="MobiDB-lite"/>
    </source>
</evidence>
<feature type="non-terminal residue" evidence="2">
    <location>
        <position position="48"/>
    </location>
</feature>
<dbReference type="EMBL" id="KI688379">
    <property type="protein sequence ID" value="ETK77563.1"/>
    <property type="molecule type" value="Genomic_DNA"/>
</dbReference>
<accession>W2G3D8</accession>
<dbReference type="Proteomes" id="UP000053236">
    <property type="component" value="Unassembled WGS sequence"/>
</dbReference>
<gene>
    <name evidence="2" type="ORF">L915_16187</name>
</gene>